<feature type="domain" description="Glycoside hydrolase family 42 N-terminal" evidence="5">
    <location>
        <begin position="75"/>
        <end position="291"/>
    </location>
</feature>
<keyword evidence="3" id="KW-0862">Zinc</keyword>
<dbReference type="PANTHER" id="PTHR36447:SF2">
    <property type="entry name" value="BETA-GALACTOSIDASE YESZ"/>
    <property type="match status" value="1"/>
</dbReference>
<evidence type="ECO:0000256" key="1">
    <source>
        <dbReference type="ARBA" id="ARBA00022723"/>
    </source>
</evidence>
<keyword evidence="2" id="KW-0378">Hydrolase</keyword>
<evidence type="ECO:0000256" key="2">
    <source>
        <dbReference type="ARBA" id="ARBA00022801"/>
    </source>
</evidence>
<dbReference type="InterPro" id="IPR003476">
    <property type="entry name" value="Glyco_hydro_42"/>
</dbReference>
<sequence>MDCKVCRKDGNLQLLIDGEPQALSAYMTYNPRSEEYAAFAKAGVQIFSMGVYVGDRGINSFSGIHPFREGYCKGPGVYDFTQVDEDMERICRERQDARIIIRIDLDSPIWWDLCHPEELFRNYSGKSMRQSFVSVAWRDAMGTALCALIRHVEASHLGDNVIGYQVAAGKTEEWLYHLSFIGEYGDYSEINRQRFIQWLQEQYGEIQNLNIHWNQHYEDFSDISLPHPFRRSFCTEGVLRNPGREQDVIDFYQYHSEMMADAILYFCRRVKQETGGRRITGAFYGYVGELMDGEYGHHALGKLLESPDLDFLASPNSYMELRAPGIDWPFMSAVDSAFLHGKLWFIESDTRTNLTQPLASAMPSVCPDNPSYDFQGVWKGPESAELSLSLLQKGFGKVLTGRAGTWWFDMWGGWYHNPIFMDFMKTAHGMMEEDLLNPAGSAAQIAVILDDRSYAYFGLNTPVLSELVYSQRQEFGKMGAPFHTYLLQDLLHPEFPAGDYRMIIFLNTIKQPDDIRQAIQKRLQRDQKTLVFIYLQDRYDQHNKIRKDPITGFSVEYREEDEPVQACYRGVTFPPIPVSCPRFTKKDFIPLGYWKDTSIPAVGMQVKPEYTSVYSLAPHLPASLLMDLAMHSGVHLFSLTQDVIYANDRYLFIHASQKGSKRLYFPSFTRVSDVFSERQCAQWCTFMDFEMEQYETRAFRYEPQ</sequence>
<dbReference type="GO" id="GO:0046872">
    <property type="term" value="F:metal ion binding"/>
    <property type="evidence" value="ECO:0007669"/>
    <property type="project" value="UniProtKB-KW"/>
</dbReference>
<dbReference type="Pfam" id="PF02449">
    <property type="entry name" value="Glyco_hydro_42"/>
    <property type="match status" value="1"/>
</dbReference>
<organism evidence="6 7">
    <name type="scientific">Bianquea renquensis</name>
    <dbReference type="NCBI Taxonomy" id="2763661"/>
    <lineage>
        <taxon>Bacteria</taxon>
        <taxon>Bacillati</taxon>
        <taxon>Bacillota</taxon>
        <taxon>Clostridia</taxon>
        <taxon>Eubacteriales</taxon>
        <taxon>Bianqueaceae</taxon>
        <taxon>Bianquea</taxon>
    </lineage>
</organism>
<evidence type="ECO:0000259" key="5">
    <source>
        <dbReference type="Pfam" id="PF02449"/>
    </source>
</evidence>
<keyword evidence="4" id="KW-0326">Glycosidase</keyword>
<evidence type="ECO:0000256" key="3">
    <source>
        <dbReference type="ARBA" id="ARBA00022833"/>
    </source>
</evidence>
<keyword evidence="1" id="KW-0479">Metal-binding</keyword>
<keyword evidence="7" id="KW-1185">Reference proteome</keyword>
<dbReference type="EMBL" id="JACRSQ010000007">
    <property type="protein sequence ID" value="MBC8543141.1"/>
    <property type="molecule type" value="Genomic_DNA"/>
</dbReference>
<dbReference type="Gene3D" id="3.20.20.80">
    <property type="entry name" value="Glycosidases"/>
    <property type="match status" value="1"/>
</dbReference>
<accession>A0A926I1L8</accession>
<reference evidence="6" key="1">
    <citation type="submission" date="2020-08" db="EMBL/GenBank/DDBJ databases">
        <title>Genome public.</title>
        <authorList>
            <person name="Liu C."/>
            <person name="Sun Q."/>
        </authorList>
    </citation>
    <scope>NUCLEOTIDE SEQUENCE</scope>
    <source>
        <strain evidence="6">NSJ-32</strain>
    </source>
</reference>
<evidence type="ECO:0000313" key="7">
    <source>
        <dbReference type="Proteomes" id="UP000657006"/>
    </source>
</evidence>
<proteinExistence type="predicted"/>
<dbReference type="GO" id="GO:0005975">
    <property type="term" value="P:carbohydrate metabolic process"/>
    <property type="evidence" value="ECO:0007669"/>
    <property type="project" value="InterPro"/>
</dbReference>
<dbReference type="Proteomes" id="UP000657006">
    <property type="component" value="Unassembled WGS sequence"/>
</dbReference>
<dbReference type="GO" id="GO:0004565">
    <property type="term" value="F:beta-galactosidase activity"/>
    <property type="evidence" value="ECO:0007669"/>
    <property type="project" value="InterPro"/>
</dbReference>
<dbReference type="RefSeq" id="WP_177720347.1">
    <property type="nucleotide sequence ID" value="NZ_JACRSQ010000007.1"/>
</dbReference>
<dbReference type="GO" id="GO:0009341">
    <property type="term" value="C:beta-galactosidase complex"/>
    <property type="evidence" value="ECO:0007669"/>
    <property type="project" value="InterPro"/>
</dbReference>
<gene>
    <name evidence="6" type="ORF">H8730_06260</name>
</gene>
<comment type="caution">
    <text evidence="6">The sequence shown here is derived from an EMBL/GenBank/DDBJ whole genome shotgun (WGS) entry which is preliminary data.</text>
</comment>
<evidence type="ECO:0000256" key="4">
    <source>
        <dbReference type="ARBA" id="ARBA00023295"/>
    </source>
</evidence>
<evidence type="ECO:0000313" key="6">
    <source>
        <dbReference type="EMBL" id="MBC8543141.1"/>
    </source>
</evidence>
<dbReference type="InterPro" id="IPR013529">
    <property type="entry name" value="Glyco_hydro_42_N"/>
</dbReference>
<dbReference type="AlphaFoldDB" id="A0A926I1L8"/>
<protein>
    <submittedName>
        <fullName evidence="6">Beta-galactosidase</fullName>
    </submittedName>
</protein>
<dbReference type="InterPro" id="IPR017853">
    <property type="entry name" value="GH"/>
</dbReference>
<name>A0A926I1L8_9FIRM</name>
<dbReference type="SUPFAM" id="SSF51445">
    <property type="entry name" value="(Trans)glycosidases"/>
    <property type="match status" value="1"/>
</dbReference>
<dbReference type="PANTHER" id="PTHR36447">
    <property type="entry name" value="BETA-GALACTOSIDASE GANA"/>
    <property type="match status" value="1"/>
</dbReference>